<keyword evidence="3" id="KW-1185">Reference proteome</keyword>
<dbReference type="AlphaFoldDB" id="A0AAN7KGF4"/>
<organism evidence="2 3">
    <name type="scientific">Trapa natans</name>
    <name type="common">Water chestnut</name>
    <dbReference type="NCBI Taxonomy" id="22666"/>
    <lineage>
        <taxon>Eukaryota</taxon>
        <taxon>Viridiplantae</taxon>
        <taxon>Streptophyta</taxon>
        <taxon>Embryophyta</taxon>
        <taxon>Tracheophyta</taxon>
        <taxon>Spermatophyta</taxon>
        <taxon>Magnoliopsida</taxon>
        <taxon>eudicotyledons</taxon>
        <taxon>Gunneridae</taxon>
        <taxon>Pentapetalae</taxon>
        <taxon>rosids</taxon>
        <taxon>malvids</taxon>
        <taxon>Myrtales</taxon>
        <taxon>Lythraceae</taxon>
        <taxon>Trapa</taxon>
    </lineage>
</organism>
<protein>
    <submittedName>
        <fullName evidence="2">Uncharacterized protein</fullName>
    </submittedName>
</protein>
<accession>A0AAN7KGF4</accession>
<feature type="region of interest" description="Disordered" evidence="1">
    <location>
        <begin position="59"/>
        <end position="79"/>
    </location>
</feature>
<proteinExistence type="predicted"/>
<dbReference type="EMBL" id="JAXQNO010000023">
    <property type="protein sequence ID" value="KAK4765747.1"/>
    <property type="molecule type" value="Genomic_DNA"/>
</dbReference>
<evidence type="ECO:0000313" key="2">
    <source>
        <dbReference type="EMBL" id="KAK4765747.1"/>
    </source>
</evidence>
<comment type="caution">
    <text evidence="2">The sequence shown here is derived from an EMBL/GenBank/DDBJ whole genome shotgun (WGS) entry which is preliminary data.</text>
</comment>
<gene>
    <name evidence="2" type="ORF">SAY86_026837</name>
</gene>
<dbReference type="Proteomes" id="UP001346149">
    <property type="component" value="Unassembled WGS sequence"/>
</dbReference>
<evidence type="ECO:0000313" key="3">
    <source>
        <dbReference type="Proteomes" id="UP001346149"/>
    </source>
</evidence>
<sequence length="96" mass="10924">MVDADDVIGFHSGGVHCMLCDEFFSGDDAGLCRRPDFDHTDYSPNRHPLNWLEVDPSEAEKHPNRFSNNNKPQFPRGNLLRSRTCHLNDNLILDGD</sequence>
<name>A0AAN7KGF4_TRANT</name>
<reference evidence="2 3" key="1">
    <citation type="journal article" date="2023" name="Hortic Res">
        <title>Pangenome of water caltrop reveals structural variations and asymmetric subgenome divergence after allopolyploidization.</title>
        <authorList>
            <person name="Zhang X."/>
            <person name="Chen Y."/>
            <person name="Wang L."/>
            <person name="Yuan Y."/>
            <person name="Fang M."/>
            <person name="Shi L."/>
            <person name="Lu R."/>
            <person name="Comes H.P."/>
            <person name="Ma Y."/>
            <person name="Chen Y."/>
            <person name="Huang G."/>
            <person name="Zhou Y."/>
            <person name="Zheng Z."/>
            <person name="Qiu Y."/>
        </authorList>
    </citation>
    <scope>NUCLEOTIDE SEQUENCE [LARGE SCALE GENOMIC DNA]</scope>
    <source>
        <strain evidence="2">F231</strain>
    </source>
</reference>
<evidence type="ECO:0000256" key="1">
    <source>
        <dbReference type="SAM" id="MobiDB-lite"/>
    </source>
</evidence>